<keyword evidence="5" id="KW-1185">Reference proteome</keyword>
<evidence type="ECO:0000256" key="2">
    <source>
        <dbReference type="ARBA" id="ARBA00023002"/>
    </source>
</evidence>
<dbReference type="InterPro" id="IPR036291">
    <property type="entry name" value="NAD(P)-bd_dom_sf"/>
</dbReference>
<dbReference type="InterPro" id="IPR002347">
    <property type="entry name" value="SDR_fam"/>
</dbReference>
<organism evidence="4 5">
    <name type="scientific">Streptomyces buecherae</name>
    <dbReference type="NCBI Taxonomy" id="2763006"/>
    <lineage>
        <taxon>Bacteria</taxon>
        <taxon>Bacillati</taxon>
        <taxon>Actinomycetota</taxon>
        <taxon>Actinomycetes</taxon>
        <taxon>Kitasatosporales</taxon>
        <taxon>Streptomycetaceae</taxon>
        <taxon>Streptomyces</taxon>
    </lineage>
</organism>
<reference evidence="4 5" key="1">
    <citation type="submission" date="2020-06" db="EMBL/GenBank/DDBJ databases">
        <title>Genome mining for natural products.</title>
        <authorList>
            <person name="Zhang B."/>
            <person name="Shi J."/>
            <person name="Ge H."/>
        </authorList>
    </citation>
    <scope>NUCLEOTIDE SEQUENCE [LARGE SCALE GENOMIC DNA]</scope>
    <source>
        <strain evidence="4 5">NA00687</strain>
    </source>
</reference>
<evidence type="ECO:0000313" key="4">
    <source>
        <dbReference type="EMBL" id="QKW52419.1"/>
    </source>
</evidence>
<sequence length="281" mass="29022">MEHLKDKGKDNENPTSEGRLAGKVAVVTGAGSGIGRAAAVLMSGQGARVVVADYDERGARETAELVAAAGGRALPVTVDVTDEGSVAAMVDAAVGEYGALHVLCNHVGGTDPRKDLDLLRMDMDEFGRAVDRNVRSTLWGARYAVPHMIRAGGGSIINTASVAALVGDVLQTSYGAVKAAVVSITKSIAVQYGPQSVRCNAIAPGAVMTPALERNLPTDVIESLKRGNALPYLGAPEDIGHAMVFLASDESRYLTGQLLVVDGGMTMQSSAAPGRRAMLPG</sequence>
<evidence type="ECO:0000256" key="3">
    <source>
        <dbReference type="SAM" id="MobiDB-lite"/>
    </source>
</evidence>
<dbReference type="RefSeq" id="WP_176164123.1">
    <property type="nucleotide sequence ID" value="NZ_CP054929.1"/>
</dbReference>
<keyword evidence="2" id="KW-0560">Oxidoreductase</keyword>
<gene>
    <name evidence="4" type="ORF">HUT08_26040</name>
</gene>
<evidence type="ECO:0000313" key="5">
    <source>
        <dbReference type="Proteomes" id="UP000509303"/>
    </source>
</evidence>
<protein>
    <submittedName>
        <fullName evidence="4">SDR family oxidoreductase</fullName>
    </submittedName>
</protein>
<dbReference type="Pfam" id="PF13561">
    <property type="entry name" value="adh_short_C2"/>
    <property type="match status" value="1"/>
</dbReference>
<dbReference type="PRINTS" id="PR00080">
    <property type="entry name" value="SDRFAMILY"/>
</dbReference>
<dbReference type="Proteomes" id="UP000509303">
    <property type="component" value="Chromosome"/>
</dbReference>
<dbReference type="GO" id="GO:0016616">
    <property type="term" value="F:oxidoreductase activity, acting on the CH-OH group of donors, NAD or NADP as acceptor"/>
    <property type="evidence" value="ECO:0007669"/>
    <property type="project" value="TreeGrafter"/>
</dbReference>
<dbReference type="PANTHER" id="PTHR42760">
    <property type="entry name" value="SHORT-CHAIN DEHYDROGENASES/REDUCTASES FAMILY MEMBER"/>
    <property type="match status" value="1"/>
</dbReference>
<dbReference type="FunFam" id="3.40.50.720:FF:000084">
    <property type="entry name" value="Short-chain dehydrogenase reductase"/>
    <property type="match status" value="1"/>
</dbReference>
<dbReference type="CDD" id="cd05233">
    <property type="entry name" value="SDR_c"/>
    <property type="match status" value="1"/>
</dbReference>
<accession>A0A7H8ND68</accession>
<dbReference type="AlphaFoldDB" id="A0A7H8ND68"/>
<name>A0A7H8ND68_9ACTN</name>
<dbReference type="NCBIfam" id="NF005559">
    <property type="entry name" value="PRK07231.1"/>
    <property type="match status" value="1"/>
</dbReference>
<evidence type="ECO:0000256" key="1">
    <source>
        <dbReference type="ARBA" id="ARBA00006484"/>
    </source>
</evidence>
<feature type="region of interest" description="Disordered" evidence="3">
    <location>
        <begin position="1"/>
        <end position="20"/>
    </location>
</feature>
<dbReference type="SUPFAM" id="SSF51735">
    <property type="entry name" value="NAD(P)-binding Rossmann-fold domains"/>
    <property type="match status" value="1"/>
</dbReference>
<dbReference type="Gene3D" id="3.40.50.720">
    <property type="entry name" value="NAD(P)-binding Rossmann-like Domain"/>
    <property type="match status" value="1"/>
</dbReference>
<dbReference type="EMBL" id="CP054929">
    <property type="protein sequence ID" value="QKW52419.1"/>
    <property type="molecule type" value="Genomic_DNA"/>
</dbReference>
<feature type="compositionally biased region" description="Basic and acidic residues" evidence="3">
    <location>
        <begin position="1"/>
        <end position="12"/>
    </location>
</feature>
<comment type="similarity">
    <text evidence="1">Belongs to the short-chain dehydrogenases/reductases (SDR) family.</text>
</comment>
<dbReference type="PRINTS" id="PR00081">
    <property type="entry name" value="GDHRDH"/>
</dbReference>
<proteinExistence type="inferred from homology"/>